<dbReference type="InterPro" id="IPR047650">
    <property type="entry name" value="Transpos_IS110"/>
</dbReference>
<dbReference type="NCBIfam" id="NF033542">
    <property type="entry name" value="transpos_IS110"/>
    <property type="match status" value="1"/>
</dbReference>
<feature type="domain" description="Transposase IS110-like N-terminal" evidence="2">
    <location>
        <begin position="6"/>
        <end position="160"/>
    </location>
</feature>
<proteinExistence type="predicted"/>
<evidence type="ECO:0000313" key="4">
    <source>
        <dbReference type="EMBL" id="XBP92071.1"/>
    </source>
</evidence>
<gene>
    <name evidence="5" type="ORF">ABUL08_20930</name>
    <name evidence="4" type="ORF">VK199_20855</name>
</gene>
<dbReference type="Pfam" id="PF02371">
    <property type="entry name" value="Transposase_20"/>
    <property type="match status" value="1"/>
</dbReference>
<accession>A0AAU8H8E5</accession>
<protein>
    <submittedName>
        <fullName evidence="5">IS110 family transposase</fullName>
    </submittedName>
</protein>
<dbReference type="InterPro" id="IPR003346">
    <property type="entry name" value="Transposase_20"/>
</dbReference>
<reference evidence="4" key="1">
    <citation type="submission" date="2024-01" db="EMBL/GenBank/DDBJ databases">
        <title>The genome sequence of Micromonospora mangrovi CCTCC AA 2012012.</title>
        <authorList>
            <person name="Gao J."/>
        </authorList>
    </citation>
    <scope>NUCLEOTIDE SEQUENCE</scope>
    <source>
        <strain evidence="4">CCTCC AA 2012012</strain>
    </source>
</reference>
<dbReference type="GO" id="GO:0003677">
    <property type="term" value="F:DNA binding"/>
    <property type="evidence" value="ECO:0007669"/>
    <property type="project" value="InterPro"/>
</dbReference>
<dbReference type="PANTHER" id="PTHR33055:SF3">
    <property type="entry name" value="PUTATIVE TRANSPOSASE FOR IS117-RELATED"/>
    <property type="match status" value="1"/>
</dbReference>
<dbReference type="InterPro" id="IPR002525">
    <property type="entry name" value="Transp_IS110-like_N"/>
</dbReference>
<reference evidence="5" key="2">
    <citation type="submission" date="2024-06" db="EMBL/GenBank/DDBJ databases">
        <title>Micromonospora mangrovi CCTCC AA 2012012 genome sequences.</title>
        <authorList>
            <person name="Gao J."/>
        </authorList>
    </citation>
    <scope>NUCLEOTIDE SEQUENCE</scope>
    <source>
        <strain evidence="5">CCTCC AA 2012012</strain>
    </source>
</reference>
<name>A0AAU8H8E5_9ACTN</name>
<evidence type="ECO:0000259" key="2">
    <source>
        <dbReference type="Pfam" id="PF01548"/>
    </source>
</evidence>
<feature type="coiled-coil region" evidence="1">
    <location>
        <begin position="239"/>
        <end position="266"/>
    </location>
</feature>
<dbReference type="PANTHER" id="PTHR33055">
    <property type="entry name" value="TRANSPOSASE FOR INSERTION SEQUENCE ELEMENT IS1111A"/>
    <property type="match status" value="1"/>
</dbReference>
<dbReference type="AlphaFoldDB" id="A0AAU8H8E5"/>
<dbReference type="EMBL" id="CP159342">
    <property type="protein sequence ID" value="XCH72768.1"/>
    <property type="molecule type" value="Genomic_DNA"/>
</dbReference>
<dbReference type="GO" id="GO:0004803">
    <property type="term" value="F:transposase activity"/>
    <property type="evidence" value="ECO:0007669"/>
    <property type="project" value="InterPro"/>
</dbReference>
<dbReference type="RefSeq" id="WP_350931638.1">
    <property type="nucleotide sequence ID" value="NZ_CP157762.1"/>
</dbReference>
<keyword evidence="1" id="KW-0175">Coiled coil</keyword>
<dbReference type="Pfam" id="PF01548">
    <property type="entry name" value="DEDD_Tnp_IS110"/>
    <property type="match status" value="1"/>
</dbReference>
<organism evidence="5">
    <name type="scientific">Micromonospora sp. CCTCC AA 2012012</name>
    <dbReference type="NCBI Taxonomy" id="3111921"/>
    <lineage>
        <taxon>Bacteria</taxon>
        <taxon>Bacillati</taxon>
        <taxon>Actinomycetota</taxon>
        <taxon>Actinomycetes</taxon>
        <taxon>Micromonosporales</taxon>
        <taxon>Micromonosporaceae</taxon>
        <taxon>Micromonospora</taxon>
    </lineage>
</organism>
<evidence type="ECO:0000256" key="1">
    <source>
        <dbReference type="SAM" id="Coils"/>
    </source>
</evidence>
<evidence type="ECO:0000313" key="5">
    <source>
        <dbReference type="EMBL" id="XCH72768.1"/>
    </source>
</evidence>
<evidence type="ECO:0000259" key="3">
    <source>
        <dbReference type="Pfam" id="PF02371"/>
    </source>
</evidence>
<sequence>MGSLWAGVDVGKTHHHVCVVDDDGTVVLSEKIPNDQQAISGIAGRLGKRRKAIRWAVDLRGGPASLLLAVLFDRGADVRYVSGTVTSRMAEAFHGERKTDAHDAYVIAQTLRMRADLPTLTLADGVQQQLKLLVSRRLDLVADRVRIAARIQDLLAMISPALEKTLNLRSKGALRLLAQWQTPAGLRRAGEARILAYLRQHGVRAAKALTAKALTAKALTAARTQTVAVAGETTAAAIVAQMAADLEAVNDRITAIEETLAAMVAEHELGEIVTSLPGIGTTLAAEFLAHAGTLSTYSSPAALAAHAGLAPISRDSGRRQGHQVRPHRYHRGLRRVFSMSSFSALTHCPRSRAYYDKKRAEGKTHRQATAALSRQRLNVLWACIRDKAPYQPKQPRSAEAALCELA</sequence>
<feature type="domain" description="Transposase IS116/IS110/IS902 C-terminal" evidence="3">
    <location>
        <begin position="271"/>
        <end position="355"/>
    </location>
</feature>
<dbReference type="GO" id="GO:0006313">
    <property type="term" value="P:DNA transposition"/>
    <property type="evidence" value="ECO:0007669"/>
    <property type="project" value="InterPro"/>
</dbReference>
<dbReference type="EMBL" id="CP157762">
    <property type="protein sequence ID" value="XBP92071.1"/>
    <property type="molecule type" value="Genomic_DNA"/>
</dbReference>